<evidence type="ECO:0000313" key="6">
    <source>
        <dbReference type="EMBL" id="CAE2305693.1"/>
    </source>
</evidence>
<dbReference type="GO" id="GO:0085020">
    <property type="term" value="P:protein K6-linked ubiquitination"/>
    <property type="evidence" value="ECO:0007669"/>
    <property type="project" value="TreeGrafter"/>
</dbReference>
<keyword evidence="2 3" id="KW-0040">ANK repeat</keyword>
<reference evidence="6" key="1">
    <citation type="submission" date="2021-01" db="EMBL/GenBank/DDBJ databases">
        <authorList>
            <person name="Corre E."/>
            <person name="Pelletier E."/>
            <person name="Niang G."/>
            <person name="Scheremetjew M."/>
            <person name="Finn R."/>
            <person name="Kale V."/>
            <person name="Holt S."/>
            <person name="Cochrane G."/>
            <person name="Meng A."/>
            <person name="Brown T."/>
            <person name="Cohen L."/>
        </authorList>
    </citation>
    <scope>NUCLEOTIDE SEQUENCE</scope>
    <source>
        <strain evidence="6">CCMP 2712</strain>
    </source>
</reference>
<dbReference type="AlphaFoldDB" id="A0A7S4KU41"/>
<organism evidence="6">
    <name type="scientific">Guillardia theta</name>
    <name type="common">Cryptophyte</name>
    <name type="synonym">Cryptomonas phi</name>
    <dbReference type="NCBI Taxonomy" id="55529"/>
    <lineage>
        <taxon>Eukaryota</taxon>
        <taxon>Cryptophyceae</taxon>
        <taxon>Pyrenomonadales</taxon>
        <taxon>Geminigeraceae</taxon>
        <taxon>Guillardia</taxon>
    </lineage>
</organism>
<feature type="compositionally biased region" description="Basic and acidic residues" evidence="4">
    <location>
        <begin position="49"/>
        <end position="67"/>
    </location>
</feature>
<dbReference type="PROSITE" id="PS50088">
    <property type="entry name" value="ANK_REPEAT"/>
    <property type="match status" value="3"/>
</dbReference>
<dbReference type="SMART" id="SM00248">
    <property type="entry name" value="ANK"/>
    <property type="match status" value="4"/>
</dbReference>
<feature type="repeat" description="ANK" evidence="3">
    <location>
        <begin position="626"/>
        <end position="655"/>
    </location>
</feature>
<keyword evidence="1" id="KW-0677">Repeat</keyword>
<accession>A0A7S4KU41</accession>
<evidence type="ECO:0000256" key="4">
    <source>
        <dbReference type="SAM" id="MobiDB-lite"/>
    </source>
</evidence>
<dbReference type="PANTHER" id="PTHR24171:SF8">
    <property type="entry name" value="BRCA1-ASSOCIATED RING DOMAIN PROTEIN 1"/>
    <property type="match status" value="1"/>
</dbReference>
<feature type="region of interest" description="Disordered" evidence="4">
    <location>
        <begin position="49"/>
        <end position="88"/>
    </location>
</feature>
<dbReference type="SUPFAM" id="SSF48403">
    <property type="entry name" value="Ankyrin repeat"/>
    <property type="match status" value="1"/>
</dbReference>
<dbReference type="PROSITE" id="PS50297">
    <property type="entry name" value="ANK_REP_REGION"/>
    <property type="match status" value="3"/>
</dbReference>
<dbReference type="GO" id="GO:0004842">
    <property type="term" value="F:ubiquitin-protein transferase activity"/>
    <property type="evidence" value="ECO:0007669"/>
    <property type="project" value="TreeGrafter"/>
</dbReference>
<sequence>MHRLSLTTVLLLLLSHSTSTRYERCVDFQLLKTHGSAERQPWIKLRGGSDFDSSSRLKRSSGSDRYKLTSSENLSDETTEDETPQDQMIPDEDMTIDLHHEELELPKDVRVVINKQDKKIEVLDHHSVHVRHTTGNPRPRYPLKVIEVPIPFDVRPGENFTFVVAGHGALLLTAPSQINCPIPCIGSSNKRPHHMLAFAPTSSPFPSPIPGEPRTDDPGSCLTSFRGDEDGIARRLCDGSVLYPGETLYAFPGSVFFSPEESNSSFGAWLLPPVNEEECCRVYEEALTRDSSKEWEVFCAHNGTLYCEPMRGRHGRYFGNPYGGKICTKFFRERLFNGRYNLPDVHFKIDEDQEYNKWIKLLKESTVGYWSFSDRRVPDSQLTRLRLKYNQWVSGDCRYCSTLPPSHLAKHWMSKETRRFYSKILNMTQLAARGSKSHQRELKKYNLSKFFDRNHISLANERRFNNGRLRLHYLLHATDVLCDVCNRTWKRQPWQINSFLNESREDSTYDWVLKRTFWNVAAFGDEEDLDEFLTVYKVDINARDPEVQMCTALHHAANQDKDDNIAVLVRHGADVLARDHGNWTALHYAARNNSCRAISRLLSAGIPIELDGGVRGRGLKYAPCFTALHWAAHEGHVEAIRALVAHGANLEARNEASHTPLMAAIHWGHKDAVQVLVEAGGDLLAQNDLGENCIMQAQKMCLHFATVEYKPTKGQMRRSPLDEWTGPERWHETYEYLRTAIALKRQAWIERERER</sequence>
<evidence type="ECO:0000256" key="1">
    <source>
        <dbReference type="ARBA" id="ARBA00022737"/>
    </source>
</evidence>
<dbReference type="PANTHER" id="PTHR24171">
    <property type="entry name" value="ANKYRIN REPEAT DOMAIN-CONTAINING PROTEIN 39-RELATED"/>
    <property type="match status" value="1"/>
</dbReference>
<feature type="chain" id="PRO_5030625594" evidence="5">
    <location>
        <begin position="21"/>
        <end position="755"/>
    </location>
</feature>
<dbReference type="Gene3D" id="1.25.40.20">
    <property type="entry name" value="Ankyrin repeat-containing domain"/>
    <property type="match status" value="2"/>
</dbReference>
<feature type="repeat" description="ANK" evidence="3">
    <location>
        <begin position="656"/>
        <end position="688"/>
    </location>
</feature>
<proteinExistence type="predicted"/>
<keyword evidence="5" id="KW-0732">Signal</keyword>
<evidence type="ECO:0000256" key="5">
    <source>
        <dbReference type="SAM" id="SignalP"/>
    </source>
</evidence>
<dbReference type="InterPro" id="IPR002110">
    <property type="entry name" value="Ankyrin_rpt"/>
</dbReference>
<evidence type="ECO:0000256" key="3">
    <source>
        <dbReference type="PROSITE-ProRule" id="PRU00023"/>
    </source>
</evidence>
<feature type="compositionally biased region" description="Acidic residues" evidence="4">
    <location>
        <begin position="74"/>
        <end position="88"/>
    </location>
</feature>
<dbReference type="EMBL" id="HBKN01023557">
    <property type="protein sequence ID" value="CAE2305693.1"/>
    <property type="molecule type" value="Transcribed_RNA"/>
</dbReference>
<feature type="signal peptide" evidence="5">
    <location>
        <begin position="1"/>
        <end position="20"/>
    </location>
</feature>
<feature type="repeat" description="ANK" evidence="3">
    <location>
        <begin position="548"/>
        <end position="580"/>
    </location>
</feature>
<gene>
    <name evidence="6" type="ORF">GTHE00462_LOCUS18468</name>
</gene>
<dbReference type="InterPro" id="IPR036770">
    <property type="entry name" value="Ankyrin_rpt-contain_sf"/>
</dbReference>
<name>A0A7S4KU41_GUITH</name>
<dbReference type="Pfam" id="PF12796">
    <property type="entry name" value="Ank_2"/>
    <property type="match status" value="2"/>
</dbReference>
<evidence type="ECO:0000256" key="2">
    <source>
        <dbReference type="ARBA" id="ARBA00023043"/>
    </source>
</evidence>
<protein>
    <submittedName>
        <fullName evidence="6">Uncharacterized protein</fullName>
    </submittedName>
</protein>